<accession>A0ABZ2V015</accession>
<evidence type="ECO:0000313" key="1">
    <source>
        <dbReference type="EMBL" id="WZB89828.1"/>
    </source>
</evidence>
<organism evidence="1 2">
    <name type="scientific">Okeanomitos corallinicola TIOX110</name>
    <dbReference type="NCBI Taxonomy" id="3133117"/>
    <lineage>
        <taxon>Bacteria</taxon>
        <taxon>Bacillati</taxon>
        <taxon>Cyanobacteriota</taxon>
        <taxon>Cyanophyceae</taxon>
        <taxon>Nostocales</taxon>
        <taxon>Aphanizomenonaceae</taxon>
        <taxon>Okeanomitos</taxon>
    </lineage>
</organism>
<sequence>MKTLNMSIMNLYSELENIFRQQILDSYPIDWKEDYITHKIFFEYRKLFRNLQINGLSSSTISINSAAYKFSGNPERLFGDIGFIVKITDADRNHFEGVTSLEAKIRHKKTGKFEEIKVNQLNRISKNLQYPMLLMYDYNPIDKFHDYSFFPSTARRNHTAVVPINIVKSIIPTVPDYLKKDKNSKTSIDTKGIYKFSVPLAYQIIFRYFRGLDLDFDQDLIRIMKGYENEELDAYDLREILLPKYLLLVHVNYGNSETNIDFDVNTGLFQEITSSEEQEFDF</sequence>
<protein>
    <submittedName>
        <fullName evidence="1">Uncharacterized protein</fullName>
    </submittedName>
</protein>
<dbReference type="EMBL" id="CP150886">
    <property type="protein sequence ID" value="WZB89828.1"/>
    <property type="molecule type" value="Genomic_DNA"/>
</dbReference>
<gene>
    <name evidence="1" type="ORF">WJM97_09105</name>
</gene>
<reference evidence="1 2" key="1">
    <citation type="submission" date="2024-04" db="EMBL/GenBank/DDBJ databases">
        <title>Okeanomitos corallinicola gen. &amp; sp. nov. (Nostocales, Cyanobacteria), a new toxic marine heterocyst-forming cyanobacterium from a coral reef.</title>
        <authorList>
            <person name="Li H."/>
            <person name="Li R."/>
            <person name="Kang J."/>
            <person name="Hii K.S."/>
            <person name="Mohamed H.F."/>
            <person name="Xu X."/>
            <person name="Luo Z."/>
        </authorList>
    </citation>
    <scope>NUCLEOTIDE SEQUENCE [LARGE SCALE GENOMIC DNA]</scope>
    <source>
        <strain evidence="1 2">TIOX110</strain>
    </source>
</reference>
<keyword evidence="2" id="KW-1185">Reference proteome</keyword>
<evidence type="ECO:0000313" key="2">
    <source>
        <dbReference type="Proteomes" id="UP001483337"/>
    </source>
</evidence>
<dbReference type="RefSeq" id="WP_353932723.1">
    <property type="nucleotide sequence ID" value="NZ_CP150886.1"/>
</dbReference>
<name>A0ABZ2V015_9CYAN</name>
<proteinExistence type="predicted"/>
<dbReference type="Proteomes" id="UP001483337">
    <property type="component" value="Chromosome"/>
</dbReference>